<feature type="transmembrane region" description="Helical" evidence="5">
    <location>
        <begin position="51"/>
        <end position="72"/>
    </location>
</feature>
<name>A0A1G5PMB4_9GAMM</name>
<feature type="transmembrane region" description="Helical" evidence="5">
    <location>
        <begin position="358"/>
        <end position="379"/>
    </location>
</feature>
<dbReference type="AlphaFoldDB" id="A0A1G5PMB4"/>
<feature type="transmembrane region" description="Helical" evidence="5">
    <location>
        <begin position="391"/>
        <end position="410"/>
    </location>
</feature>
<keyword evidence="4 5" id="KW-0472">Membrane</keyword>
<feature type="domain" description="Virulence factor membrane-bound polymerase C-terminal" evidence="7">
    <location>
        <begin position="392"/>
        <end position="566"/>
    </location>
</feature>
<dbReference type="InterPro" id="IPR021797">
    <property type="entry name" value="Wzy_C_2"/>
</dbReference>
<gene>
    <name evidence="8" type="ORF">SAMN03097708_00397</name>
</gene>
<evidence type="ECO:0000259" key="6">
    <source>
        <dbReference type="Pfam" id="PF04932"/>
    </source>
</evidence>
<dbReference type="GO" id="GO:0016020">
    <property type="term" value="C:membrane"/>
    <property type="evidence" value="ECO:0007669"/>
    <property type="project" value="UniProtKB-SubCell"/>
</dbReference>
<feature type="transmembrane region" description="Helical" evidence="5">
    <location>
        <begin position="26"/>
        <end position="45"/>
    </location>
</feature>
<evidence type="ECO:0000259" key="7">
    <source>
        <dbReference type="Pfam" id="PF11846"/>
    </source>
</evidence>
<feature type="transmembrane region" description="Helical" evidence="5">
    <location>
        <begin position="116"/>
        <end position="134"/>
    </location>
</feature>
<feature type="transmembrane region" description="Helical" evidence="5">
    <location>
        <begin position="84"/>
        <end position="104"/>
    </location>
</feature>
<dbReference type="Proteomes" id="UP000199648">
    <property type="component" value="Unassembled WGS sequence"/>
</dbReference>
<dbReference type="InterPro" id="IPR051533">
    <property type="entry name" value="WaaL-like"/>
</dbReference>
<dbReference type="Pfam" id="PF11846">
    <property type="entry name" value="Wzy_C_2"/>
    <property type="match status" value="1"/>
</dbReference>
<sequence length="586" mass="64550">MFFFKRFRDTMHTIDRASQHFPARRYIFALAGLLMVTSWLIPNHYLPWSAFYNEFIAAVALVMLAVATFTGVSHSNDHQVGTRIPRGVLALLLLAAIPPLQYGFGLITFSGDAWTASLYLAGLALAYAVGFALAGENREVTARTMAWVFLIGALLSLFLAAAQWLHLNLGVWLVDIAPRGRPSANLAQPNNLATLFCLGLAAAIYLNARGHMGRPVVTLCSLLLFAGIAMTASRTPLIIGLVILGWTLLQRRQVGITLSSLQITTGFAVLVSLWFIWPVLTDAIHLNSVPSGAPAASLQIRSESGLRPTIWLQLLDAAVRAPLFGYGWNQVTLAQVAVAGDHGPSVMVEHSHNIALDLLLWNGLLVGGAILLLLGGWFLSRMKRRQNLESWFGLLVLMAVFTHGMLEFPLEYTYFLFPLGVCAGIVDRSVDIRGMAMPAWSKPAVLLASGLALVLVVSEYRLLEADFRHMRFEGIGIEARKPADQTTPAKILTQLSAYTRYARTEAYADMTAEQIAWMGRVAHRYPHPPALFRYALALALNQRYTEAAHQLLLLEKLHPRQRDSAKASWAAAVHQYPNLSQVKLPD</sequence>
<keyword evidence="2 5" id="KW-0812">Transmembrane</keyword>
<accession>A0A1G5PMB4</accession>
<evidence type="ECO:0000256" key="3">
    <source>
        <dbReference type="ARBA" id="ARBA00022989"/>
    </source>
</evidence>
<organism evidence="8 9">
    <name type="scientific">Thiohalomonas denitrificans</name>
    <dbReference type="NCBI Taxonomy" id="415747"/>
    <lineage>
        <taxon>Bacteria</taxon>
        <taxon>Pseudomonadati</taxon>
        <taxon>Pseudomonadota</taxon>
        <taxon>Gammaproteobacteria</taxon>
        <taxon>Thiohalomonadales</taxon>
        <taxon>Thiohalomonadaceae</taxon>
        <taxon>Thiohalomonas</taxon>
    </lineage>
</organism>
<dbReference type="Pfam" id="PF04932">
    <property type="entry name" value="Wzy_C"/>
    <property type="match status" value="1"/>
</dbReference>
<feature type="transmembrane region" description="Helical" evidence="5">
    <location>
        <begin position="146"/>
        <end position="165"/>
    </location>
</feature>
<dbReference type="EMBL" id="FMWD01000001">
    <property type="protein sequence ID" value="SCZ50351.1"/>
    <property type="molecule type" value="Genomic_DNA"/>
</dbReference>
<keyword evidence="8" id="KW-0436">Ligase</keyword>
<proteinExistence type="predicted"/>
<dbReference type="GO" id="GO:0016874">
    <property type="term" value="F:ligase activity"/>
    <property type="evidence" value="ECO:0007669"/>
    <property type="project" value="UniProtKB-KW"/>
</dbReference>
<evidence type="ECO:0000256" key="2">
    <source>
        <dbReference type="ARBA" id="ARBA00022692"/>
    </source>
</evidence>
<reference evidence="8 9" key="1">
    <citation type="submission" date="2016-10" db="EMBL/GenBank/DDBJ databases">
        <authorList>
            <person name="de Groot N.N."/>
        </authorList>
    </citation>
    <scope>NUCLEOTIDE SEQUENCE [LARGE SCALE GENOMIC DNA]</scope>
    <source>
        <strain evidence="8 9">HLD2</strain>
    </source>
</reference>
<evidence type="ECO:0000313" key="8">
    <source>
        <dbReference type="EMBL" id="SCZ50351.1"/>
    </source>
</evidence>
<feature type="transmembrane region" description="Helical" evidence="5">
    <location>
        <begin position="444"/>
        <end position="463"/>
    </location>
</feature>
<dbReference type="PANTHER" id="PTHR37422:SF21">
    <property type="entry name" value="EXOQ-LIKE PROTEIN"/>
    <property type="match status" value="1"/>
</dbReference>
<dbReference type="STRING" id="415747.SAMN03097708_00397"/>
<dbReference type="PANTHER" id="PTHR37422">
    <property type="entry name" value="TEICHURONIC ACID BIOSYNTHESIS PROTEIN TUAE"/>
    <property type="match status" value="1"/>
</dbReference>
<comment type="subcellular location">
    <subcellularLocation>
        <location evidence="1">Membrane</location>
        <topology evidence="1">Multi-pass membrane protein</topology>
    </subcellularLocation>
</comment>
<feature type="transmembrane region" description="Helical" evidence="5">
    <location>
        <begin position="216"/>
        <end position="249"/>
    </location>
</feature>
<feature type="transmembrane region" description="Helical" evidence="5">
    <location>
        <begin position="261"/>
        <end position="280"/>
    </location>
</feature>
<evidence type="ECO:0000256" key="5">
    <source>
        <dbReference type="SAM" id="Phobius"/>
    </source>
</evidence>
<keyword evidence="3 5" id="KW-1133">Transmembrane helix</keyword>
<evidence type="ECO:0000256" key="4">
    <source>
        <dbReference type="ARBA" id="ARBA00023136"/>
    </source>
</evidence>
<feature type="domain" description="O-antigen ligase-related" evidence="6">
    <location>
        <begin position="220"/>
        <end position="366"/>
    </location>
</feature>
<evidence type="ECO:0000313" key="9">
    <source>
        <dbReference type="Proteomes" id="UP000199648"/>
    </source>
</evidence>
<keyword evidence="9" id="KW-1185">Reference proteome</keyword>
<dbReference type="InterPro" id="IPR007016">
    <property type="entry name" value="O-antigen_ligase-rel_domated"/>
</dbReference>
<evidence type="ECO:0000256" key="1">
    <source>
        <dbReference type="ARBA" id="ARBA00004141"/>
    </source>
</evidence>
<protein>
    <submittedName>
        <fullName evidence="8">O-antigen ligase</fullName>
    </submittedName>
</protein>